<feature type="domain" description="Phospholipase D-like" evidence="7">
    <location>
        <begin position="216"/>
        <end position="345"/>
    </location>
</feature>
<dbReference type="InterPro" id="IPR025202">
    <property type="entry name" value="PLD-like_dom"/>
</dbReference>
<evidence type="ECO:0000256" key="4">
    <source>
        <dbReference type="ARBA" id="ARBA00022801"/>
    </source>
</evidence>
<comment type="catalytic activity">
    <reaction evidence="1">
        <text>a 1,2-diacyl-sn-glycero-3-phosphocholine + H2O = a 1,2-diacyl-sn-glycero-3-phosphate + choline + H(+)</text>
        <dbReference type="Rhea" id="RHEA:14445"/>
        <dbReference type="ChEBI" id="CHEBI:15354"/>
        <dbReference type="ChEBI" id="CHEBI:15377"/>
        <dbReference type="ChEBI" id="CHEBI:15378"/>
        <dbReference type="ChEBI" id="CHEBI:57643"/>
        <dbReference type="ChEBI" id="CHEBI:58608"/>
        <dbReference type="EC" id="3.1.4.4"/>
    </reaction>
</comment>
<evidence type="ECO:0000256" key="6">
    <source>
        <dbReference type="ARBA" id="ARBA00023098"/>
    </source>
</evidence>
<keyword evidence="9" id="KW-1185">Reference proteome</keyword>
<comment type="similarity">
    <text evidence="2">Belongs to the phospholipase D family.</text>
</comment>
<dbReference type="EMBL" id="JAVIIW010000009">
    <property type="protein sequence ID" value="MDX8478906.1"/>
    <property type="molecule type" value="Genomic_DNA"/>
</dbReference>
<protein>
    <recommendedName>
        <fullName evidence="3">phospholipase D</fullName>
        <ecNumber evidence="3">3.1.4.4</ecNumber>
    </recommendedName>
</protein>
<reference evidence="8 9" key="1">
    <citation type="submission" date="2023-08" db="EMBL/GenBank/DDBJ databases">
        <title>Implementing the SeqCode for naming new Mesorhizobium species isolated from Vachellia karroo root nodules.</title>
        <authorList>
            <person name="Van Lill M."/>
        </authorList>
    </citation>
    <scope>NUCLEOTIDE SEQUENCE [LARGE SCALE GENOMIC DNA]</scope>
    <source>
        <strain evidence="8 9">VK24D</strain>
    </source>
</reference>
<evidence type="ECO:0000313" key="8">
    <source>
        <dbReference type="EMBL" id="MDX8478906.1"/>
    </source>
</evidence>
<dbReference type="Gene3D" id="3.30.870.10">
    <property type="entry name" value="Endonuclease Chain A"/>
    <property type="match status" value="2"/>
</dbReference>
<sequence length="618" mass="68230">MPKIQDVNGGFALVGYPGDAKIMLAFTFKAKPDNLAGFTIQVTPPGKQPYFLWNDLQFKDPSAHAQLQGEPAYSTANAPIHKFRWVHVPGLDHQGLEPPYGDYTYTVTPRYFDGNQHMTALDPAQSAKVTVPLRPFDEGAVKLGFTRGFVQSQAFVHHFGPKLPTRPSNGPLDYDTGKLAGKDPQGKPYTYEQQYRWLGFTARSRVFDILNSVDKAADAKIDVFCYDLNEPDVVRLLLKLGEAGKVRIILDNADLHHDAADPKPEDEFEQLFIKAAGSGAIKRGRFGRYAHDKVFVVYKGDKAQSVLTGSTNFSVTGLYVNANHVVVFDNPDVAQLYAGLFQEAWDDDVKTPKFTASDFAKRTFSFPKKDGVPAFDLTFSPRPQDAAAARLDEIVKRCDSEAEKGGNVFFAVMTTTSTSPNPVYEKLTALHEDTRLFSYGISDNPSGITFYPVGEKHGVLVTGKPKYTQLPPPFDQVPNILSAEAHQIHHKFVVCGFGGDDPVVYCGSSNLALAAEHVNGDNLLCIHDDEIVTAFTIEAVLLIDHFNFLDQTARARKGKGAEAKAEEPPADKRTAAVQAEWFLGTDGKWADKYFDPNDLHSRDREMFCGKPCHGVMPS</sequence>
<dbReference type="PANTHER" id="PTHR43856">
    <property type="entry name" value="CARDIOLIPIN HYDROLASE"/>
    <property type="match status" value="1"/>
</dbReference>
<evidence type="ECO:0000313" key="9">
    <source>
        <dbReference type="Proteomes" id="UP001287059"/>
    </source>
</evidence>
<evidence type="ECO:0000256" key="5">
    <source>
        <dbReference type="ARBA" id="ARBA00022963"/>
    </source>
</evidence>
<dbReference type="Proteomes" id="UP001287059">
    <property type="component" value="Unassembled WGS sequence"/>
</dbReference>
<dbReference type="RefSeq" id="WP_320287269.1">
    <property type="nucleotide sequence ID" value="NZ_JAVIIW010000009.1"/>
</dbReference>
<dbReference type="EC" id="3.1.4.4" evidence="3"/>
<name>A0ABU4XW23_9HYPH</name>
<dbReference type="InterPro" id="IPR051406">
    <property type="entry name" value="PLD_domain"/>
</dbReference>
<accession>A0ABU4XW23</accession>
<evidence type="ECO:0000256" key="1">
    <source>
        <dbReference type="ARBA" id="ARBA00000798"/>
    </source>
</evidence>
<dbReference type="Pfam" id="PF13091">
    <property type="entry name" value="PLDc_2"/>
    <property type="match status" value="1"/>
</dbReference>
<evidence type="ECO:0000259" key="7">
    <source>
        <dbReference type="Pfam" id="PF13091"/>
    </source>
</evidence>
<evidence type="ECO:0000256" key="2">
    <source>
        <dbReference type="ARBA" id="ARBA00008664"/>
    </source>
</evidence>
<evidence type="ECO:0000256" key="3">
    <source>
        <dbReference type="ARBA" id="ARBA00012027"/>
    </source>
</evidence>
<comment type="caution">
    <text evidence="8">The sequence shown here is derived from an EMBL/GenBank/DDBJ whole genome shotgun (WGS) entry which is preliminary data.</text>
</comment>
<dbReference type="SUPFAM" id="SSF56024">
    <property type="entry name" value="Phospholipase D/nuclease"/>
    <property type="match status" value="2"/>
</dbReference>
<gene>
    <name evidence="8" type="ORF">RFN28_10500</name>
</gene>
<organism evidence="8 9">
    <name type="scientific">Mesorhizobium album</name>
    <dbReference type="NCBI Taxonomy" id="3072314"/>
    <lineage>
        <taxon>Bacteria</taxon>
        <taxon>Pseudomonadati</taxon>
        <taxon>Pseudomonadota</taxon>
        <taxon>Alphaproteobacteria</taxon>
        <taxon>Hyphomicrobiales</taxon>
        <taxon>Phyllobacteriaceae</taxon>
        <taxon>Mesorhizobium</taxon>
    </lineage>
</organism>
<keyword evidence="5" id="KW-0442">Lipid degradation</keyword>
<keyword evidence="6" id="KW-0443">Lipid metabolism</keyword>
<keyword evidence="4" id="KW-0378">Hydrolase</keyword>
<dbReference type="PANTHER" id="PTHR43856:SF1">
    <property type="entry name" value="MITOCHONDRIAL CARDIOLIPIN HYDROLASE"/>
    <property type="match status" value="1"/>
</dbReference>
<proteinExistence type="inferred from homology"/>